<feature type="signal peptide" evidence="1">
    <location>
        <begin position="1"/>
        <end position="20"/>
    </location>
</feature>
<dbReference type="Proteomes" id="UP000182306">
    <property type="component" value="Chromosome"/>
</dbReference>
<keyword evidence="1" id="KW-0732">Signal</keyword>
<protein>
    <submittedName>
        <fullName evidence="2">Uncharacterized protein</fullName>
    </submittedName>
</protein>
<dbReference type="AlphaFoldDB" id="A0A1L3LN83"/>
<keyword evidence="3" id="KW-1185">Reference proteome</keyword>
<organism evidence="2 3">
    <name type="scientific">Sinorhizobium americanum</name>
    <dbReference type="NCBI Taxonomy" id="194963"/>
    <lineage>
        <taxon>Bacteria</taxon>
        <taxon>Pseudomonadati</taxon>
        <taxon>Pseudomonadota</taxon>
        <taxon>Alphaproteobacteria</taxon>
        <taxon>Hyphomicrobiales</taxon>
        <taxon>Rhizobiaceae</taxon>
        <taxon>Sinorhizobium/Ensifer group</taxon>
        <taxon>Sinorhizobium</taxon>
    </lineage>
</organism>
<dbReference type="KEGG" id="same:SAMCFNEI73_Ch2277"/>
<gene>
    <name evidence="2" type="ORF">SAMCFNEI73_Ch2277</name>
</gene>
<feature type="chain" id="PRO_5010242586" evidence="1">
    <location>
        <begin position="21"/>
        <end position="58"/>
    </location>
</feature>
<evidence type="ECO:0000256" key="1">
    <source>
        <dbReference type="SAM" id="SignalP"/>
    </source>
</evidence>
<dbReference type="EMBL" id="CP013107">
    <property type="protein sequence ID" value="APG91560.1"/>
    <property type="molecule type" value="Genomic_DNA"/>
</dbReference>
<reference evidence="2 3" key="1">
    <citation type="submission" date="2015-10" db="EMBL/GenBank/DDBJ databases">
        <title>Genomic differences between typical nodule nitrogen-fixing rhizobial strains and those coming from bean seeds.</title>
        <authorList>
            <person name="Peralta H."/>
            <person name="Aguilar-Vera A."/>
            <person name="Diaz R."/>
            <person name="Mora Y."/>
            <person name="Martinez-Batallar G."/>
            <person name="Salazar E."/>
            <person name="Vargas-Lagunas C."/>
            <person name="Encarnacion S."/>
            <person name="Girard L."/>
            <person name="Mora J."/>
        </authorList>
    </citation>
    <scope>NUCLEOTIDE SEQUENCE [LARGE SCALE GENOMIC DNA]</scope>
    <source>
        <strain evidence="2 3">CFNEI 73</strain>
    </source>
</reference>
<accession>A0A1L3LN83</accession>
<name>A0A1L3LN83_9HYPH</name>
<proteinExistence type="predicted"/>
<evidence type="ECO:0000313" key="3">
    <source>
        <dbReference type="Proteomes" id="UP000182306"/>
    </source>
</evidence>
<sequence>MLRALVFLLLNALSTASAFATGQTGDPRYLVKAWIQRFDKSAAATTFAPSKWASTRFN</sequence>
<evidence type="ECO:0000313" key="2">
    <source>
        <dbReference type="EMBL" id="APG91560.1"/>
    </source>
</evidence>